<evidence type="ECO:0000256" key="1">
    <source>
        <dbReference type="ARBA" id="ARBA00022553"/>
    </source>
</evidence>
<gene>
    <name evidence="8" type="ORF">ACFS27_06220</name>
</gene>
<dbReference type="SMART" id="SM00448">
    <property type="entry name" value="REC"/>
    <property type="match status" value="1"/>
</dbReference>
<dbReference type="SUPFAM" id="SSF52172">
    <property type="entry name" value="CheY-like"/>
    <property type="match status" value="1"/>
</dbReference>
<keyword evidence="1 5" id="KW-0597">Phosphoprotein</keyword>
<dbReference type="PANTHER" id="PTHR43214:SF24">
    <property type="entry name" value="TRANSCRIPTIONAL REGULATORY PROTEIN NARL-RELATED"/>
    <property type="match status" value="1"/>
</dbReference>
<dbReference type="Gene3D" id="3.40.50.2300">
    <property type="match status" value="1"/>
</dbReference>
<dbReference type="SMART" id="SM00421">
    <property type="entry name" value="HTH_LUXR"/>
    <property type="match status" value="1"/>
</dbReference>
<feature type="modified residue" description="4-aspartylphosphate" evidence="5">
    <location>
        <position position="71"/>
    </location>
</feature>
<feature type="domain" description="HTH luxR-type" evidence="6">
    <location>
        <begin position="165"/>
        <end position="230"/>
    </location>
</feature>
<dbReference type="InterPro" id="IPR001789">
    <property type="entry name" value="Sig_transdc_resp-reg_receiver"/>
</dbReference>
<keyword evidence="2" id="KW-0805">Transcription regulation</keyword>
<protein>
    <submittedName>
        <fullName evidence="8">Response regulator</fullName>
    </submittedName>
</protein>
<dbReference type="Proteomes" id="UP001597479">
    <property type="component" value="Unassembled WGS sequence"/>
</dbReference>
<keyword evidence="4" id="KW-0804">Transcription</keyword>
<dbReference type="InterPro" id="IPR011006">
    <property type="entry name" value="CheY-like_superfamily"/>
</dbReference>
<reference evidence="9" key="1">
    <citation type="journal article" date="2019" name="Int. J. Syst. Evol. Microbiol.">
        <title>The Global Catalogue of Microorganisms (GCM) 10K type strain sequencing project: providing services to taxonomists for standard genome sequencing and annotation.</title>
        <authorList>
            <consortium name="The Broad Institute Genomics Platform"/>
            <consortium name="The Broad Institute Genome Sequencing Center for Infectious Disease"/>
            <person name="Wu L."/>
            <person name="Ma J."/>
        </authorList>
    </citation>
    <scope>NUCLEOTIDE SEQUENCE [LARGE SCALE GENOMIC DNA]</scope>
    <source>
        <strain evidence="9">CCM 7044</strain>
    </source>
</reference>
<evidence type="ECO:0000259" key="6">
    <source>
        <dbReference type="PROSITE" id="PS50043"/>
    </source>
</evidence>
<dbReference type="PRINTS" id="PR00038">
    <property type="entry name" value="HTHLUXR"/>
</dbReference>
<evidence type="ECO:0000256" key="5">
    <source>
        <dbReference type="PROSITE-ProRule" id="PRU00169"/>
    </source>
</evidence>
<feature type="domain" description="Response regulatory" evidence="7">
    <location>
        <begin position="20"/>
        <end position="136"/>
    </location>
</feature>
<dbReference type="PANTHER" id="PTHR43214">
    <property type="entry name" value="TWO-COMPONENT RESPONSE REGULATOR"/>
    <property type="match status" value="1"/>
</dbReference>
<accession>A0ABW5VN89</accession>
<dbReference type="Pfam" id="PF00072">
    <property type="entry name" value="Response_reg"/>
    <property type="match status" value="1"/>
</dbReference>
<dbReference type="InterPro" id="IPR000792">
    <property type="entry name" value="Tscrpt_reg_LuxR_C"/>
</dbReference>
<evidence type="ECO:0000313" key="9">
    <source>
        <dbReference type="Proteomes" id="UP001597479"/>
    </source>
</evidence>
<comment type="caution">
    <text evidence="8">The sequence shown here is derived from an EMBL/GenBank/DDBJ whole genome shotgun (WGS) entry which is preliminary data.</text>
</comment>
<dbReference type="CDD" id="cd17535">
    <property type="entry name" value="REC_NarL-like"/>
    <property type="match status" value="1"/>
</dbReference>
<name>A0ABW5VN89_9MICO</name>
<evidence type="ECO:0000256" key="2">
    <source>
        <dbReference type="ARBA" id="ARBA00023015"/>
    </source>
</evidence>
<keyword evidence="9" id="KW-1185">Reference proteome</keyword>
<dbReference type="PROSITE" id="PS50110">
    <property type="entry name" value="RESPONSE_REGULATORY"/>
    <property type="match status" value="1"/>
</dbReference>
<dbReference type="CDD" id="cd06170">
    <property type="entry name" value="LuxR_C_like"/>
    <property type="match status" value="1"/>
</dbReference>
<dbReference type="EMBL" id="JBHUOG010000001">
    <property type="protein sequence ID" value="MFD2793137.1"/>
    <property type="molecule type" value="Genomic_DNA"/>
</dbReference>
<dbReference type="PROSITE" id="PS50043">
    <property type="entry name" value="HTH_LUXR_2"/>
    <property type="match status" value="1"/>
</dbReference>
<dbReference type="RefSeq" id="WP_377181040.1">
    <property type="nucleotide sequence ID" value="NZ_JBHUOG010000001.1"/>
</dbReference>
<dbReference type="Pfam" id="PF00196">
    <property type="entry name" value="GerE"/>
    <property type="match status" value="1"/>
</dbReference>
<keyword evidence="3" id="KW-0238">DNA-binding</keyword>
<organism evidence="8 9">
    <name type="scientific">Promicromonospora vindobonensis</name>
    <dbReference type="NCBI Taxonomy" id="195748"/>
    <lineage>
        <taxon>Bacteria</taxon>
        <taxon>Bacillati</taxon>
        <taxon>Actinomycetota</taxon>
        <taxon>Actinomycetes</taxon>
        <taxon>Micrococcales</taxon>
        <taxon>Promicromonosporaceae</taxon>
        <taxon>Promicromonospora</taxon>
    </lineage>
</organism>
<evidence type="ECO:0000256" key="3">
    <source>
        <dbReference type="ARBA" id="ARBA00023125"/>
    </source>
</evidence>
<evidence type="ECO:0000259" key="7">
    <source>
        <dbReference type="PROSITE" id="PS50110"/>
    </source>
</evidence>
<evidence type="ECO:0000256" key="4">
    <source>
        <dbReference type="ARBA" id="ARBA00023163"/>
    </source>
</evidence>
<proteinExistence type="predicted"/>
<sequence length="236" mass="25138">MNRELGGEHMNRPDASAALRVVLADDEPLVRAGLAGILETDDGVRVVAQASSGHEALTAVRAHRPDIVLLDVRMGTMDGLEALAKIRRTVGPLPCLMVTTFGEDEYVAEAIRLGADGFVLKAGDPRELLFAVHAAASGGAYFSPAVSRRLLQTGLGTRFVAQQDARERFDRLTPREQEVLELMGDGLPNPEIAECLHLAEGTVKVHVTSILRTTGARNRVEAALIAAHARAPGSPG</sequence>
<dbReference type="InterPro" id="IPR058245">
    <property type="entry name" value="NreC/VraR/RcsB-like_REC"/>
</dbReference>
<evidence type="ECO:0000313" key="8">
    <source>
        <dbReference type="EMBL" id="MFD2793137.1"/>
    </source>
</evidence>
<dbReference type="InterPro" id="IPR039420">
    <property type="entry name" value="WalR-like"/>
</dbReference>